<protein>
    <submittedName>
        <fullName evidence="5">Uncharacterized protein</fullName>
    </submittedName>
</protein>
<dbReference type="STRING" id="36050.A0A1B8AQR1"/>
<dbReference type="InterPro" id="IPR036770">
    <property type="entry name" value="Ankyrin_rpt-contain_sf"/>
</dbReference>
<keyword evidence="1" id="KW-0677">Repeat</keyword>
<dbReference type="PANTHER" id="PTHR24193">
    <property type="entry name" value="ANKYRIN REPEAT PROTEIN"/>
    <property type="match status" value="1"/>
</dbReference>
<dbReference type="PROSITE" id="PS50088">
    <property type="entry name" value="ANK_REPEAT"/>
    <property type="match status" value="3"/>
</dbReference>
<dbReference type="SMART" id="SM00248">
    <property type="entry name" value="ANK"/>
    <property type="match status" value="6"/>
</dbReference>
<dbReference type="AlphaFoldDB" id="A0A1B8AQR1"/>
<dbReference type="SUPFAM" id="SSF48403">
    <property type="entry name" value="Ankyrin repeat"/>
    <property type="match status" value="1"/>
</dbReference>
<gene>
    <name evidence="5" type="ORF">FPOA_09222</name>
</gene>
<feature type="repeat" description="ANK" evidence="3">
    <location>
        <begin position="574"/>
        <end position="606"/>
    </location>
</feature>
<name>A0A1B8AQR1_FUSPO</name>
<proteinExistence type="predicted"/>
<evidence type="ECO:0000256" key="4">
    <source>
        <dbReference type="SAM" id="MobiDB-lite"/>
    </source>
</evidence>
<dbReference type="EMBL" id="LYXU01000003">
    <property type="protein sequence ID" value="OBS22899.1"/>
    <property type="molecule type" value="Genomic_DNA"/>
</dbReference>
<evidence type="ECO:0000313" key="5">
    <source>
        <dbReference type="EMBL" id="OBS22899.1"/>
    </source>
</evidence>
<dbReference type="Pfam" id="PF00023">
    <property type="entry name" value="Ank"/>
    <property type="match status" value="1"/>
</dbReference>
<accession>A0A1B8AQR1</accession>
<evidence type="ECO:0000256" key="3">
    <source>
        <dbReference type="PROSITE-ProRule" id="PRU00023"/>
    </source>
</evidence>
<feature type="repeat" description="ANK" evidence="3">
    <location>
        <begin position="607"/>
        <end position="639"/>
    </location>
</feature>
<organism evidence="5 6">
    <name type="scientific">Fusarium poae</name>
    <dbReference type="NCBI Taxonomy" id="36050"/>
    <lineage>
        <taxon>Eukaryota</taxon>
        <taxon>Fungi</taxon>
        <taxon>Dikarya</taxon>
        <taxon>Ascomycota</taxon>
        <taxon>Pezizomycotina</taxon>
        <taxon>Sordariomycetes</taxon>
        <taxon>Hypocreomycetidae</taxon>
        <taxon>Hypocreales</taxon>
        <taxon>Nectriaceae</taxon>
        <taxon>Fusarium</taxon>
    </lineage>
</organism>
<feature type="region of interest" description="Disordered" evidence="4">
    <location>
        <begin position="743"/>
        <end position="762"/>
    </location>
</feature>
<keyword evidence="6" id="KW-1185">Reference proteome</keyword>
<dbReference type="OMA" id="ACHFLLE"/>
<evidence type="ECO:0000256" key="1">
    <source>
        <dbReference type="ARBA" id="ARBA00022737"/>
    </source>
</evidence>
<dbReference type="InterPro" id="IPR050663">
    <property type="entry name" value="Ankyrin-SOCS_Box"/>
</dbReference>
<dbReference type="GO" id="GO:0000976">
    <property type="term" value="F:transcription cis-regulatory region binding"/>
    <property type="evidence" value="ECO:0007669"/>
    <property type="project" value="TreeGrafter"/>
</dbReference>
<dbReference type="GO" id="GO:0005634">
    <property type="term" value="C:nucleus"/>
    <property type="evidence" value="ECO:0007669"/>
    <property type="project" value="TreeGrafter"/>
</dbReference>
<dbReference type="PROSITE" id="PS50297">
    <property type="entry name" value="ANK_REP_REGION"/>
    <property type="match status" value="2"/>
</dbReference>
<dbReference type="PANTHER" id="PTHR24193:SF121">
    <property type="entry name" value="ADA2A-CONTAINING COMPLEX COMPONENT 3, ISOFORM D"/>
    <property type="match status" value="1"/>
</dbReference>
<evidence type="ECO:0000256" key="2">
    <source>
        <dbReference type="ARBA" id="ARBA00023043"/>
    </source>
</evidence>
<evidence type="ECO:0000313" key="6">
    <source>
        <dbReference type="Proteomes" id="UP000091967"/>
    </source>
</evidence>
<dbReference type="Gene3D" id="1.25.40.20">
    <property type="entry name" value="Ankyrin repeat-containing domain"/>
    <property type="match status" value="1"/>
</dbReference>
<dbReference type="Pfam" id="PF12796">
    <property type="entry name" value="Ank_2"/>
    <property type="match status" value="1"/>
</dbReference>
<feature type="repeat" description="ANK" evidence="3">
    <location>
        <begin position="501"/>
        <end position="533"/>
    </location>
</feature>
<reference evidence="5 6" key="1">
    <citation type="submission" date="2016-06" db="EMBL/GenBank/DDBJ databases">
        <title>Living apart together: crosstalk between the core and supernumerary genomes in a fungal plant pathogen.</title>
        <authorList>
            <person name="Vanheule A."/>
            <person name="Audenaert K."/>
            <person name="Warris S."/>
            <person name="Van De Geest H."/>
            <person name="Schijlen E."/>
            <person name="Hofte M."/>
            <person name="De Saeger S."/>
            <person name="Haesaert G."/>
            <person name="Waalwijk C."/>
            <person name="Van Der Lee T."/>
        </authorList>
    </citation>
    <scope>NUCLEOTIDE SEQUENCE [LARGE SCALE GENOMIC DNA]</scope>
    <source>
        <strain evidence="5 6">2516</strain>
    </source>
</reference>
<dbReference type="InterPro" id="IPR002110">
    <property type="entry name" value="Ankyrin_rpt"/>
</dbReference>
<comment type="caution">
    <text evidence="5">The sequence shown here is derived from an EMBL/GenBank/DDBJ whole genome shotgun (WGS) entry which is preliminary data.</text>
</comment>
<keyword evidence="2 3" id="KW-0040">ANK repeat</keyword>
<sequence length="772" mass="84859">MAEIVGLVASIPGLLELGIESSKALHKLQSQLRNAPDLIHALANETEDIKLVLTLVEDSLKASEAAALDTPSSIAVLDKLKVQLRKAKTTLEALELFTQKLADETPTTRRVKWLLQESQASKLQSDLKVTRAQIMQLQVAYSESASTRMECVLRDVQLLQHSQNAATQRLGSHIVELDKATDMNKAAIATALQIMQASASDMPPQYQLINHQNAEPNGPTLPMRMSPDQLDTPIQNTPSLMNSILSFTIGLQQSTCSNECLCKCHAVPRTHRSWNLIPKALQAVTGTLFIGYTSNPTSASKCNHKRCARGRAVRLVVKYGFPLWFLNYALHMVFESSARNHLSLALTPRRRIIIKLNETDLFCQIGQGHLVNIQRILRTNRAAVLDVWEQGDQSPLLFAMHALVPWNLIIEMIKMLVQAGADLDQTDDAGMSARHRLAIYQFTAELPLSTELLFNVSSCYDDFDLTFIHRIVIGQCPIDMASVLASGSPDLLAQVNEPDYFGYTPLIYAVRRKDVATVKALLDAGATTDNVSRESGGVTALGMAMAAWPDVQKRLAITELLLKAGADVEVANSFGATPLIAAANNNHAAAIEMLVAAGANIEARMRDGFTPIMSAAKQNAVAALQTLHRLGANLYVHDIFGTSILRCAVMSNAHDTLRVLLELGADYLSEDACGHVLHTAATVGDLQTFRTLMEFRFPGLDPAAKEAAGWTPHWLFHERSDITDELRYTFYDLLRAVDADQHRIDEESGGESSDAEDEFVDTKEYLYSDNAV</sequence>
<dbReference type="Proteomes" id="UP000091967">
    <property type="component" value="Unassembled WGS sequence"/>
</dbReference>
<feature type="compositionally biased region" description="Acidic residues" evidence="4">
    <location>
        <begin position="747"/>
        <end position="759"/>
    </location>
</feature>
<dbReference type="GO" id="GO:0045944">
    <property type="term" value="P:positive regulation of transcription by RNA polymerase II"/>
    <property type="evidence" value="ECO:0007669"/>
    <property type="project" value="TreeGrafter"/>
</dbReference>